<evidence type="ECO:0000259" key="1">
    <source>
        <dbReference type="Pfam" id="PF00078"/>
    </source>
</evidence>
<gene>
    <name evidence="2" type="ORF">llap_2372</name>
</gene>
<name>A0A2I0UMT0_LIMLA</name>
<dbReference type="AlphaFoldDB" id="A0A2I0UMT0"/>
<dbReference type="Proteomes" id="UP000233556">
    <property type="component" value="Unassembled WGS sequence"/>
</dbReference>
<dbReference type="CDD" id="cd01650">
    <property type="entry name" value="RT_nLTR_like"/>
    <property type="match status" value="1"/>
</dbReference>
<accession>A0A2I0UMT0</accession>
<keyword evidence="2" id="KW-0808">Transferase</keyword>
<dbReference type="SUPFAM" id="SSF56672">
    <property type="entry name" value="DNA/RNA polymerases"/>
    <property type="match status" value="1"/>
</dbReference>
<feature type="domain" description="Reverse transcriptase" evidence="1">
    <location>
        <begin position="47"/>
        <end position="192"/>
    </location>
</feature>
<dbReference type="GO" id="GO:0003964">
    <property type="term" value="F:RNA-directed DNA polymerase activity"/>
    <property type="evidence" value="ECO:0007669"/>
    <property type="project" value="UniProtKB-KW"/>
</dbReference>
<organism evidence="2 3">
    <name type="scientific">Limosa lapponica baueri</name>
    <dbReference type="NCBI Taxonomy" id="1758121"/>
    <lineage>
        <taxon>Eukaryota</taxon>
        <taxon>Metazoa</taxon>
        <taxon>Chordata</taxon>
        <taxon>Craniata</taxon>
        <taxon>Vertebrata</taxon>
        <taxon>Euteleostomi</taxon>
        <taxon>Archelosauria</taxon>
        <taxon>Archosauria</taxon>
        <taxon>Dinosauria</taxon>
        <taxon>Saurischia</taxon>
        <taxon>Theropoda</taxon>
        <taxon>Coelurosauria</taxon>
        <taxon>Aves</taxon>
        <taxon>Neognathae</taxon>
        <taxon>Neoaves</taxon>
        <taxon>Charadriiformes</taxon>
        <taxon>Scolopacidae</taxon>
        <taxon>Limosa</taxon>
    </lineage>
</organism>
<reference evidence="3" key="1">
    <citation type="submission" date="2017-11" db="EMBL/GenBank/DDBJ databases">
        <authorList>
            <person name="Lima N.C."/>
            <person name="Parody-Merino A.M."/>
            <person name="Battley P.F."/>
            <person name="Fidler A.E."/>
            <person name="Prosdocimi F."/>
        </authorList>
    </citation>
    <scope>NUCLEOTIDE SEQUENCE [LARGE SCALE GENOMIC DNA]</scope>
</reference>
<reference evidence="3" key="2">
    <citation type="submission" date="2017-12" db="EMBL/GenBank/DDBJ databases">
        <title>Genome sequence of the Bar-tailed Godwit (Limosa lapponica baueri).</title>
        <authorList>
            <person name="Lima N.C.B."/>
            <person name="Parody-Merino A.M."/>
            <person name="Battley P.F."/>
            <person name="Fidler A.E."/>
            <person name="Prosdocimi F."/>
        </authorList>
    </citation>
    <scope>NUCLEOTIDE SEQUENCE [LARGE SCALE GENOMIC DNA]</scope>
</reference>
<dbReference type="PANTHER" id="PTHR33332">
    <property type="entry name" value="REVERSE TRANSCRIPTASE DOMAIN-CONTAINING PROTEIN"/>
    <property type="match status" value="1"/>
</dbReference>
<dbReference type="Pfam" id="PF00078">
    <property type="entry name" value="RVT_1"/>
    <property type="match status" value="1"/>
</dbReference>
<evidence type="ECO:0000313" key="3">
    <source>
        <dbReference type="Proteomes" id="UP000233556"/>
    </source>
</evidence>
<dbReference type="InterPro" id="IPR000477">
    <property type="entry name" value="RT_dom"/>
</dbReference>
<dbReference type="OrthoDB" id="416454at2759"/>
<keyword evidence="2" id="KW-0695">RNA-directed DNA polymerase</keyword>
<keyword evidence="3" id="KW-1185">Reference proteome</keyword>
<dbReference type="InterPro" id="IPR043502">
    <property type="entry name" value="DNA/RNA_pol_sf"/>
</dbReference>
<protein>
    <submittedName>
        <fullName evidence="2">Rna-directed dna polymerase from mobile element jockey-like</fullName>
    </submittedName>
</protein>
<proteinExistence type="predicted"/>
<evidence type="ECO:0000313" key="2">
    <source>
        <dbReference type="EMBL" id="PKU47347.1"/>
    </source>
</evidence>
<sequence>MGPDGIHPRVLRELAEVLAEPLSIIYQQSWQAGVVPADWRLANVTPIHKKGQKDDPGNYRPVSLTSVPGKVMEQIILSAIMECMKDTQAIRPSQHGFMRGRSCLTNLISFCDKVTRLMDEGKAVDVVYLDFSKASDTAQRVVVNGVKSSWRPLMSGVPQGSVLGTVLFNISINDLDEGITCTLSKFADDTKLAGSVDLLEGRQAGLMGRDQRNEVQ</sequence>
<keyword evidence="2" id="KW-0548">Nucleotidyltransferase</keyword>
<dbReference type="EMBL" id="KZ505681">
    <property type="protein sequence ID" value="PKU47347.1"/>
    <property type="molecule type" value="Genomic_DNA"/>
</dbReference>